<dbReference type="PROSITE" id="PS50893">
    <property type="entry name" value="ABC_TRANSPORTER_2"/>
    <property type="match status" value="2"/>
</dbReference>
<dbReference type="OrthoDB" id="9128957at2"/>
<evidence type="ECO:0000256" key="1">
    <source>
        <dbReference type="ARBA" id="ARBA00005417"/>
    </source>
</evidence>
<dbReference type="PANTHER" id="PTHR43820">
    <property type="entry name" value="HIGH-AFFINITY BRANCHED-CHAIN AMINO ACID TRANSPORT ATP-BINDING PROTEIN LIVF"/>
    <property type="match status" value="1"/>
</dbReference>
<gene>
    <name evidence="7" type="ORF">B7R22_16810</name>
</gene>
<evidence type="ECO:0000256" key="2">
    <source>
        <dbReference type="ARBA" id="ARBA00022448"/>
    </source>
</evidence>
<dbReference type="Pfam" id="PF00005">
    <property type="entry name" value="ABC_tran"/>
    <property type="match status" value="2"/>
</dbReference>
<keyword evidence="4" id="KW-0067">ATP-binding</keyword>
<dbReference type="InterPro" id="IPR032823">
    <property type="entry name" value="BCA_ABC_TP_C"/>
</dbReference>
<dbReference type="EMBL" id="NBXB01000045">
    <property type="protein sequence ID" value="RFA12095.1"/>
    <property type="molecule type" value="Genomic_DNA"/>
</dbReference>
<dbReference type="PROSITE" id="PS00211">
    <property type="entry name" value="ABC_TRANSPORTER_1"/>
    <property type="match status" value="1"/>
</dbReference>
<dbReference type="SUPFAM" id="SSF52540">
    <property type="entry name" value="P-loop containing nucleoside triphosphate hydrolases"/>
    <property type="match status" value="2"/>
</dbReference>
<keyword evidence="2" id="KW-0813">Transport</keyword>
<dbReference type="Proteomes" id="UP000256541">
    <property type="component" value="Unassembled WGS sequence"/>
</dbReference>
<dbReference type="GO" id="GO:0005524">
    <property type="term" value="F:ATP binding"/>
    <property type="evidence" value="ECO:0007669"/>
    <property type="project" value="UniProtKB-KW"/>
</dbReference>
<dbReference type="Pfam" id="PF12399">
    <property type="entry name" value="BCA_ABC_TP_C"/>
    <property type="match status" value="1"/>
</dbReference>
<dbReference type="GO" id="GO:0015807">
    <property type="term" value="P:L-amino acid transport"/>
    <property type="evidence" value="ECO:0007669"/>
    <property type="project" value="TreeGrafter"/>
</dbReference>
<dbReference type="RefSeq" id="WP_116412872.1">
    <property type="nucleotide sequence ID" value="NZ_NBXB01000045.1"/>
</dbReference>
<dbReference type="GO" id="GO:0015658">
    <property type="term" value="F:branched-chain amino acid transmembrane transporter activity"/>
    <property type="evidence" value="ECO:0007669"/>
    <property type="project" value="TreeGrafter"/>
</dbReference>
<accession>A0A3E0VR36</accession>
<dbReference type="CDD" id="cd03224">
    <property type="entry name" value="ABC_TM1139_LivF_branched"/>
    <property type="match status" value="1"/>
</dbReference>
<dbReference type="InterPro" id="IPR052156">
    <property type="entry name" value="BCAA_Transport_ATP-bd_LivF"/>
</dbReference>
<evidence type="ECO:0000259" key="6">
    <source>
        <dbReference type="PROSITE" id="PS50893"/>
    </source>
</evidence>
<sequence length="513" mass="54331">MQEILRVDGLTRRFGGVTALDNLSFTMTDGEKLAIIGPNGAGKSTLLKLIAGQDRASAGSIWLDGQGQVEKNSAHEMTRSGIALARQVPRPLGSLTVSENIRIGVAAGRSRSEVSGAQRLEQVLELSGLARVRNRVAGTLPLLDLKRLEVAKALSSSPRIILLDEVSAGLNEVELDAAIDLISSIHAAGTSIMLVEHVQRVIHRLADRVLVLNWGALLAEGTPAEVTANDEVRRVYLGAGRPAESDRVATVTTSPQVDRRATDGGLAISGLKVRRGRLVVLEDVSFTVTPGEVVAVLGSNGAGKTTLAQSISGILRSDTGLILWDGTDIAALSSAQRARLGIAHCQEGRKLFPGMTVRQNLELGGFGQSARELRTRAADVFDLFPMLAERSNQIATTMSGGQQQLLAIGRALMGRPKLILCDEVTLGLSPKVADEIYIALRSAAAQGTSLVLVEQDAARCLSVATHAYVLARGRVVYDGPSRDLTDDILVKAYLSDDDESSAPTGGPSVTKVR</sequence>
<dbReference type="Gene3D" id="3.40.50.300">
    <property type="entry name" value="P-loop containing nucleotide triphosphate hydrolases"/>
    <property type="match status" value="2"/>
</dbReference>
<evidence type="ECO:0000313" key="8">
    <source>
        <dbReference type="Proteomes" id="UP000256541"/>
    </source>
</evidence>
<evidence type="ECO:0000256" key="3">
    <source>
        <dbReference type="ARBA" id="ARBA00022741"/>
    </source>
</evidence>
<dbReference type="InterPro" id="IPR003439">
    <property type="entry name" value="ABC_transporter-like_ATP-bd"/>
</dbReference>
<dbReference type="InterPro" id="IPR003593">
    <property type="entry name" value="AAA+_ATPase"/>
</dbReference>
<dbReference type="InterPro" id="IPR017871">
    <property type="entry name" value="ABC_transporter-like_CS"/>
</dbReference>
<keyword evidence="3" id="KW-0547">Nucleotide-binding</keyword>
<organism evidence="7 8">
    <name type="scientific">Subtercola boreus</name>
    <dbReference type="NCBI Taxonomy" id="120213"/>
    <lineage>
        <taxon>Bacteria</taxon>
        <taxon>Bacillati</taxon>
        <taxon>Actinomycetota</taxon>
        <taxon>Actinomycetes</taxon>
        <taxon>Micrococcales</taxon>
        <taxon>Microbacteriaceae</taxon>
        <taxon>Subtercola</taxon>
    </lineage>
</organism>
<dbReference type="AlphaFoldDB" id="A0A3E0VR36"/>
<feature type="domain" description="ABC transporter" evidence="6">
    <location>
        <begin position="266"/>
        <end position="497"/>
    </location>
</feature>
<proteinExistence type="inferred from homology"/>
<dbReference type="PANTHER" id="PTHR43820:SF4">
    <property type="entry name" value="HIGH-AFFINITY BRANCHED-CHAIN AMINO ACID TRANSPORT ATP-BINDING PROTEIN LIVF"/>
    <property type="match status" value="1"/>
</dbReference>
<feature type="domain" description="ABC transporter" evidence="6">
    <location>
        <begin position="5"/>
        <end position="239"/>
    </location>
</feature>
<dbReference type="InterPro" id="IPR027417">
    <property type="entry name" value="P-loop_NTPase"/>
</dbReference>
<evidence type="ECO:0000256" key="5">
    <source>
        <dbReference type="ARBA" id="ARBA00022970"/>
    </source>
</evidence>
<protein>
    <recommendedName>
        <fullName evidence="6">ABC transporter domain-containing protein</fullName>
    </recommendedName>
</protein>
<keyword evidence="5" id="KW-0029">Amino-acid transport</keyword>
<comment type="caution">
    <text evidence="7">The sequence shown here is derived from an EMBL/GenBank/DDBJ whole genome shotgun (WGS) entry which is preliminary data.</text>
</comment>
<name>A0A3E0VR36_9MICO</name>
<evidence type="ECO:0000256" key="4">
    <source>
        <dbReference type="ARBA" id="ARBA00022840"/>
    </source>
</evidence>
<evidence type="ECO:0000313" key="7">
    <source>
        <dbReference type="EMBL" id="RFA12095.1"/>
    </source>
</evidence>
<dbReference type="SMART" id="SM00382">
    <property type="entry name" value="AAA"/>
    <property type="match status" value="2"/>
</dbReference>
<reference evidence="7 8" key="1">
    <citation type="submission" date="2017-04" db="EMBL/GenBank/DDBJ databases">
        <title>Comparative genome analysis of Subtercola boreus.</title>
        <authorList>
            <person name="Cho Y.-J."/>
            <person name="Cho A."/>
            <person name="Kim O.-S."/>
            <person name="Lee J.-I."/>
        </authorList>
    </citation>
    <scope>NUCLEOTIDE SEQUENCE [LARGE SCALE GENOMIC DNA]</scope>
    <source>
        <strain evidence="7 8">P27479</strain>
    </source>
</reference>
<comment type="similarity">
    <text evidence="1">Belongs to the ABC transporter superfamily.</text>
</comment>
<dbReference type="GO" id="GO:0016887">
    <property type="term" value="F:ATP hydrolysis activity"/>
    <property type="evidence" value="ECO:0007669"/>
    <property type="project" value="InterPro"/>
</dbReference>